<dbReference type="PANTHER" id="PTHR43172:SF2">
    <property type="entry name" value="ADENYLOSUCCINATE LYASE C-TERMINAL DOMAIN-CONTAINING PROTEIN"/>
    <property type="match status" value="1"/>
</dbReference>
<accession>A0ABR3TRU1</accession>
<dbReference type="Proteomes" id="UP001521184">
    <property type="component" value="Unassembled WGS sequence"/>
</dbReference>
<gene>
    <name evidence="3" type="ORF">SLS58_005156</name>
</gene>
<dbReference type="SUPFAM" id="SSF48557">
    <property type="entry name" value="L-aspartase-like"/>
    <property type="match status" value="1"/>
</dbReference>
<dbReference type="PANTHER" id="PTHR43172">
    <property type="entry name" value="ADENYLOSUCCINATE LYASE"/>
    <property type="match status" value="1"/>
</dbReference>
<organism evidence="3 4">
    <name type="scientific">Diplodia intermedia</name>
    <dbReference type="NCBI Taxonomy" id="856260"/>
    <lineage>
        <taxon>Eukaryota</taxon>
        <taxon>Fungi</taxon>
        <taxon>Dikarya</taxon>
        <taxon>Ascomycota</taxon>
        <taxon>Pezizomycotina</taxon>
        <taxon>Dothideomycetes</taxon>
        <taxon>Dothideomycetes incertae sedis</taxon>
        <taxon>Botryosphaeriales</taxon>
        <taxon>Botryosphaeriaceae</taxon>
        <taxon>Diplodia</taxon>
    </lineage>
</organism>
<sequence>MFDSKLFGNIFGTDEIRQCFSERTYVANLIEAECALARAESDEGVVPAAAAAAIREHSDASKIDWDLLAARTEIVGYPVLPLVEQMSKWVPEEHSGYIHWGATTQDIMDLATVLQMRAGLAVVSRQLASLAATLARMAARYRDVPMAGRTHLQHALPITFGYKCAVWLSSVRRHEARLASLQQTALLAQFGGAAGTLASLGAGDDDDTGIRVRRRLAAQLGLADPVVTWHVARDGVADVVSFLALVGGTLGKVALDLVVMSSSECGEVAEPYVPHRGASSTMPQKRNPISSEVMLAQARVLRAQAGLALDALVADCERASGPWHLEWVAVPTAFVACVGSLSQANFALGGLCVDEGAMMRNLVSTRGLVVAEAVMMALAVHTGRQEAHEIVYKACVKAVEDDLSLMESLEGVPEVTRHLKSDELAELCDPTKYLGCCRLMVDELIGQDGDVEKKGDGQEGQHAGL</sequence>
<dbReference type="PRINTS" id="PR00145">
    <property type="entry name" value="ARGSUCLYASE"/>
</dbReference>
<reference evidence="3 4" key="1">
    <citation type="journal article" date="2023" name="Plant Dis.">
        <title>First Report of Diplodia intermedia Causing Canker and Dieback Diseases on Apple Trees in Canada.</title>
        <authorList>
            <person name="Ellouze W."/>
            <person name="Ilyukhin E."/>
            <person name="Sulman M."/>
            <person name="Ali S."/>
        </authorList>
    </citation>
    <scope>NUCLEOTIDE SEQUENCE [LARGE SCALE GENOMIC DNA]</scope>
    <source>
        <strain evidence="3 4">M45-28</strain>
    </source>
</reference>
<feature type="domain" description="Adenylosuccinate lyase C-terminal" evidence="2">
    <location>
        <begin position="366"/>
        <end position="445"/>
    </location>
</feature>
<name>A0ABR3TRU1_9PEZI</name>
<dbReference type="InterPro" id="IPR019468">
    <property type="entry name" value="AdenyloSucc_lyase_C"/>
</dbReference>
<comment type="similarity">
    <text evidence="1">Belongs to the class-II fumarase/aspartase family.</text>
</comment>
<dbReference type="Pfam" id="PF00206">
    <property type="entry name" value="Lyase_1"/>
    <property type="match status" value="1"/>
</dbReference>
<dbReference type="Pfam" id="PF10397">
    <property type="entry name" value="ADSL_C"/>
    <property type="match status" value="1"/>
</dbReference>
<evidence type="ECO:0000256" key="1">
    <source>
        <dbReference type="ARBA" id="ARBA00034772"/>
    </source>
</evidence>
<evidence type="ECO:0000313" key="3">
    <source>
        <dbReference type="EMBL" id="KAL1642914.1"/>
    </source>
</evidence>
<keyword evidence="4" id="KW-1185">Reference proteome</keyword>
<dbReference type="EMBL" id="JAKEKT020000030">
    <property type="protein sequence ID" value="KAL1642914.1"/>
    <property type="molecule type" value="Genomic_DNA"/>
</dbReference>
<dbReference type="SMART" id="SM00998">
    <property type="entry name" value="ADSL_C"/>
    <property type="match status" value="1"/>
</dbReference>
<comment type="caution">
    <text evidence="3">The sequence shown here is derived from an EMBL/GenBank/DDBJ whole genome shotgun (WGS) entry which is preliminary data.</text>
</comment>
<dbReference type="InterPro" id="IPR000362">
    <property type="entry name" value="Fumarate_lyase_fam"/>
</dbReference>
<dbReference type="InterPro" id="IPR022761">
    <property type="entry name" value="Fumarate_lyase_N"/>
</dbReference>
<dbReference type="Gene3D" id="1.20.200.10">
    <property type="entry name" value="Fumarase/aspartase (Central domain)"/>
    <property type="match status" value="1"/>
</dbReference>
<dbReference type="PRINTS" id="PR00149">
    <property type="entry name" value="FUMRATELYASE"/>
</dbReference>
<dbReference type="InterPro" id="IPR008948">
    <property type="entry name" value="L-Aspartase-like"/>
</dbReference>
<dbReference type="CDD" id="cd01597">
    <property type="entry name" value="pCLME"/>
    <property type="match status" value="1"/>
</dbReference>
<evidence type="ECO:0000313" key="4">
    <source>
        <dbReference type="Proteomes" id="UP001521184"/>
    </source>
</evidence>
<protein>
    <recommendedName>
        <fullName evidence="2">Adenylosuccinate lyase C-terminal domain-containing protein</fullName>
    </recommendedName>
</protein>
<dbReference type="Gene3D" id="1.10.40.30">
    <property type="entry name" value="Fumarase/aspartase (C-terminal domain)"/>
    <property type="match status" value="1"/>
</dbReference>
<evidence type="ECO:0000259" key="2">
    <source>
        <dbReference type="SMART" id="SM00998"/>
    </source>
</evidence>
<proteinExistence type="inferred from homology"/>